<evidence type="ECO:0000256" key="16">
    <source>
        <dbReference type="ARBA" id="ARBA00035717"/>
    </source>
</evidence>
<keyword evidence="15" id="KW-0234">DNA repair</keyword>
<dbReference type="GO" id="GO:0005829">
    <property type="term" value="C:cytosol"/>
    <property type="evidence" value="ECO:0007669"/>
    <property type="project" value="TreeGrafter"/>
</dbReference>
<dbReference type="EMBL" id="LBWR01000001">
    <property type="protein sequence ID" value="KKR12642.1"/>
    <property type="molecule type" value="Genomic_DNA"/>
</dbReference>
<keyword evidence="9" id="KW-0548">Nucleotidyltransferase</keyword>
<dbReference type="GO" id="GO:0140078">
    <property type="term" value="F:class I DNA-(apurinic or apyrimidinic site) endonuclease activity"/>
    <property type="evidence" value="ECO:0007669"/>
    <property type="project" value="UniProtKB-EC"/>
</dbReference>
<dbReference type="PRINTS" id="PR00869">
    <property type="entry name" value="DNAPOLX"/>
</dbReference>
<keyword evidence="8" id="KW-0808">Transferase</keyword>
<dbReference type="PRINTS" id="PR00870">
    <property type="entry name" value="DNAPOLXBETA"/>
</dbReference>
<evidence type="ECO:0000256" key="14">
    <source>
        <dbReference type="ARBA" id="ARBA00023053"/>
    </source>
</evidence>
<evidence type="ECO:0000256" key="12">
    <source>
        <dbReference type="ARBA" id="ARBA00022843"/>
    </source>
</evidence>
<comment type="caution">
    <text evidence="25">The sequence shown here is derived from an EMBL/GenBank/DDBJ whole genome shotgun (WGS) entry which is preliminary data.</text>
</comment>
<dbReference type="STRING" id="1619013.UT41_C0001G0186"/>
<evidence type="ECO:0000259" key="24">
    <source>
        <dbReference type="SMART" id="SM00483"/>
    </source>
</evidence>
<evidence type="ECO:0000256" key="5">
    <source>
        <dbReference type="ARBA" id="ARBA00020020"/>
    </source>
</evidence>
<dbReference type="Pfam" id="PF14716">
    <property type="entry name" value="HHH_8"/>
    <property type="match status" value="1"/>
</dbReference>
<dbReference type="InterPro" id="IPR043519">
    <property type="entry name" value="NT_sf"/>
</dbReference>
<dbReference type="GO" id="GO:0006281">
    <property type="term" value="P:DNA repair"/>
    <property type="evidence" value="ECO:0007669"/>
    <property type="project" value="UniProtKB-KW"/>
</dbReference>
<keyword evidence="7" id="KW-0237">DNA synthesis</keyword>
<dbReference type="Gene3D" id="3.30.210.10">
    <property type="entry name" value="DNA polymerase, thumb domain"/>
    <property type="match status" value="1"/>
</dbReference>
<feature type="domain" description="Helix-hairpin-helix DNA-binding motif class 1" evidence="22">
    <location>
        <begin position="130"/>
        <end position="149"/>
    </location>
</feature>
<dbReference type="InterPro" id="IPR002054">
    <property type="entry name" value="DNA-dir_DNA_pol_X"/>
</dbReference>
<sequence>MRITNAEIAAILGEIAEYLEMDDVPFKPRAYQKVADVIGSLEEEVVEIYKKGGLKAIEKIPGVGVSIAEKIEEYIKTGRIQHYEELKKKIPVDLRTLSAVEGLGPKKIKKLYWELDIKTLADLEQAALSGALNKVDGFGPKSTENIIKGIEFVKTSGGRLVLGNVFPAIAHIKSELEGIKGVEKVTIVGSARRKKETVGDFDLLVVAKDAQPVMDFFVKMREVIRVHAHGATKSSVRIKSGIDVDIRVVPKESYGAALVYFTGSKAHNVLLRQLAIKKGLKLNEYGLFRMKGGKEEKMVAGDTEEGIYNTLGLEYIEPEMREDVGEMELAQNHKLPSLIQYDAIKGDLQIQTNWSDGANTIEEYVDAAMRLGLEYIVITDHTKRLTVANGLDETRLLEQMKAIDGVNAKLKKEGRKFTVLKGSEVDILKDGTLDIADEVLKQLDVVGASVHSYFNLSREAQTKRIIAAMENPHVDIIFHPTGRVINRRPAYDIDIDAIIDAAKRTKTVLEINAFPDRLDLKDEYVRKCIKAGVKLSIDTDAHAVAHLPFLVWGIGQARRGWAETSDIINAWPVEKMKKMLK</sequence>
<evidence type="ECO:0000256" key="1">
    <source>
        <dbReference type="ARBA" id="ARBA00001946"/>
    </source>
</evidence>
<dbReference type="InterPro" id="IPR003141">
    <property type="entry name" value="Pol/His_phosphatase_N"/>
</dbReference>
<evidence type="ECO:0000256" key="17">
    <source>
        <dbReference type="ARBA" id="ARBA00035726"/>
    </source>
</evidence>
<keyword evidence="14" id="KW-0915">Sodium</keyword>
<feature type="domain" description="Helix-hairpin-helix DNA-binding motif class 1" evidence="22">
    <location>
        <begin position="55"/>
        <end position="74"/>
    </location>
</feature>
<keyword evidence="12" id="KW-0832">Ubl conjugation</keyword>
<comment type="catalytic activity">
    <reaction evidence="18">
        <text>2'-deoxyribonucleotide-(2'-deoxyribose 5'-phosphate)-2'-deoxyribonucleotide-DNA = a 3'-end 2'-deoxyribonucleotide-(2,3-dehydro-2,3-deoxyribose 5'-phosphate)-DNA + a 5'-end 5'-phospho-2'-deoxyribonucleoside-DNA + H(+)</text>
        <dbReference type="Rhea" id="RHEA:66592"/>
        <dbReference type="Rhea" id="RHEA-COMP:13180"/>
        <dbReference type="Rhea" id="RHEA-COMP:16897"/>
        <dbReference type="Rhea" id="RHEA-COMP:17067"/>
        <dbReference type="ChEBI" id="CHEBI:15378"/>
        <dbReference type="ChEBI" id="CHEBI:136412"/>
        <dbReference type="ChEBI" id="CHEBI:157695"/>
        <dbReference type="ChEBI" id="CHEBI:167181"/>
        <dbReference type="EC" id="4.2.99.18"/>
    </reaction>
</comment>
<dbReference type="GO" id="GO:0008270">
    <property type="term" value="F:zinc ion binding"/>
    <property type="evidence" value="ECO:0007669"/>
    <property type="project" value="TreeGrafter"/>
</dbReference>
<comment type="catalytic activity">
    <reaction evidence="21">
        <text>DNA(n) + a 2'-deoxyribonucleoside 5'-triphosphate = DNA(n+1) + diphosphate</text>
        <dbReference type="Rhea" id="RHEA:22508"/>
        <dbReference type="Rhea" id="RHEA-COMP:17339"/>
        <dbReference type="Rhea" id="RHEA-COMP:17340"/>
        <dbReference type="ChEBI" id="CHEBI:33019"/>
        <dbReference type="ChEBI" id="CHEBI:61560"/>
        <dbReference type="ChEBI" id="CHEBI:173112"/>
        <dbReference type="EC" id="2.7.7.7"/>
    </reaction>
</comment>
<dbReference type="InterPro" id="IPR037160">
    <property type="entry name" value="DNA_Pol_thumb_sf"/>
</dbReference>
<dbReference type="InterPro" id="IPR022312">
    <property type="entry name" value="DNA_pol_X"/>
</dbReference>
<dbReference type="InterPro" id="IPR016195">
    <property type="entry name" value="Pol/histidinol_Pase-like"/>
</dbReference>
<dbReference type="InterPro" id="IPR050243">
    <property type="entry name" value="PHP_phosphatase"/>
</dbReference>
<feature type="domain" description="Helix-hairpin-helix DNA-binding motif class 1" evidence="22">
    <location>
        <begin position="95"/>
        <end position="114"/>
    </location>
</feature>
<comment type="catalytic activity">
    <reaction evidence="19">
        <text>a 5'-end 2'-deoxyribose-2'-deoxyribonucleotide-DNA = (2E,4S)-4-hydroxypenten-2-al-5-phosphate + a 5'-end 5'-phospho-2'-deoxyribonucleoside-DNA + H(+)</text>
        <dbReference type="Rhea" id="RHEA:76255"/>
        <dbReference type="Rhea" id="RHEA-COMP:13180"/>
        <dbReference type="Rhea" id="RHEA-COMP:18657"/>
        <dbReference type="ChEBI" id="CHEBI:15378"/>
        <dbReference type="ChEBI" id="CHEBI:136412"/>
        <dbReference type="ChEBI" id="CHEBI:195194"/>
        <dbReference type="ChEBI" id="CHEBI:195195"/>
    </reaction>
</comment>
<dbReference type="InterPro" id="IPR010996">
    <property type="entry name" value="HHH_MUS81"/>
</dbReference>
<dbReference type="Gene3D" id="1.10.150.110">
    <property type="entry name" value="DNA polymerase beta, N-terminal domain-like"/>
    <property type="match status" value="1"/>
</dbReference>
<dbReference type="SMART" id="SM00483">
    <property type="entry name" value="POLXc"/>
    <property type="match status" value="1"/>
</dbReference>
<keyword evidence="6" id="KW-0488">Methylation</keyword>
<evidence type="ECO:0000256" key="10">
    <source>
        <dbReference type="ARBA" id="ARBA00022705"/>
    </source>
</evidence>
<dbReference type="Pfam" id="PF02811">
    <property type="entry name" value="PHP"/>
    <property type="match status" value="1"/>
</dbReference>
<keyword evidence="10" id="KW-0235">DNA replication</keyword>
<dbReference type="SMART" id="SM00278">
    <property type="entry name" value="HhH1"/>
    <property type="match status" value="3"/>
</dbReference>
<dbReference type="InterPro" id="IPR004013">
    <property type="entry name" value="PHP_dom"/>
</dbReference>
<feature type="domain" description="DNA-directed DNA polymerase X" evidence="24">
    <location>
        <begin position="3"/>
        <end position="322"/>
    </location>
</feature>
<dbReference type="SMART" id="SM00481">
    <property type="entry name" value="POLIIIAc"/>
    <property type="match status" value="1"/>
</dbReference>
<dbReference type="InterPro" id="IPR022311">
    <property type="entry name" value="PolX-like"/>
</dbReference>
<evidence type="ECO:0000259" key="23">
    <source>
        <dbReference type="SMART" id="SM00481"/>
    </source>
</evidence>
<comment type="cofactor">
    <cofactor evidence="1">
        <name>Mg(2+)</name>
        <dbReference type="ChEBI" id="CHEBI:18420"/>
    </cofactor>
</comment>
<dbReference type="InterPro" id="IPR002008">
    <property type="entry name" value="DNA_pol_X_beta-like"/>
</dbReference>
<dbReference type="CDD" id="cd07436">
    <property type="entry name" value="PHP_PolX"/>
    <property type="match status" value="1"/>
</dbReference>
<comment type="subcellular location">
    <subcellularLocation>
        <location evidence="2">Cytoplasm</location>
    </subcellularLocation>
</comment>
<dbReference type="GO" id="GO:0003677">
    <property type="term" value="F:DNA binding"/>
    <property type="evidence" value="ECO:0007669"/>
    <property type="project" value="InterPro"/>
</dbReference>
<evidence type="ECO:0000256" key="3">
    <source>
        <dbReference type="ARBA" id="ARBA00012417"/>
    </source>
</evidence>
<accession>A0A0G0RG82</accession>
<evidence type="ECO:0000256" key="20">
    <source>
        <dbReference type="ARBA" id="ARBA00045548"/>
    </source>
</evidence>
<evidence type="ECO:0000256" key="8">
    <source>
        <dbReference type="ARBA" id="ARBA00022679"/>
    </source>
</evidence>
<dbReference type="Pfam" id="PF14520">
    <property type="entry name" value="HHH_5"/>
    <property type="match status" value="1"/>
</dbReference>
<evidence type="ECO:0000256" key="6">
    <source>
        <dbReference type="ARBA" id="ARBA00022481"/>
    </source>
</evidence>
<dbReference type="InterPro" id="IPR027421">
    <property type="entry name" value="DNA_pol_lamdba_lyase_dom_sf"/>
</dbReference>
<evidence type="ECO:0000256" key="13">
    <source>
        <dbReference type="ARBA" id="ARBA00022932"/>
    </source>
</evidence>
<dbReference type="EC" id="2.7.7.7" evidence="3"/>
<evidence type="ECO:0000256" key="21">
    <source>
        <dbReference type="ARBA" id="ARBA00049244"/>
    </source>
</evidence>
<keyword evidence="13" id="KW-0239">DNA-directed DNA polymerase</keyword>
<dbReference type="PANTHER" id="PTHR36928">
    <property type="entry name" value="PHOSPHATASE YCDX-RELATED"/>
    <property type="match status" value="1"/>
</dbReference>
<evidence type="ECO:0000313" key="26">
    <source>
        <dbReference type="Proteomes" id="UP000034665"/>
    </source>
</evidence>
<dbReference type="PIRSF" id="PIRSF005047">
    <property type="entry name" value="UCP005047_YshC"/>
    <property type="match status" value="1"/>
</dbReference>
<evidence type="ECO:0000256" key="2">
    <source>
        <dbReference type="ARBA" id="ARBA00004496"/>
    </source>
</evidence>
<dbReference type="SUPFAM" id="SSF81301">
    <property type="entry name" value="Nucleotidyltransferase"/>
    <property type="match status" value="1"/>
</dbReference>
<evidence type="ECO:0000256" key="18">
    <source>
        <dbReference type="ARBA" id="ARBA00044632"/>
    </source>
</evidence>
<name>A0A0G0RG82_9BACT</name>
<evidence type="ECO:0000256" key="11">
    <source>
        <dbReference type="ARBA" id="ARBA00022763"/>
    </source>
</evidence>
<organism evidence="25 26">
    <name type="scientific">Candidatus Wolfebacteria bacterium GW2011_GWC2_39_22</name>
    <dbReference type="NCBI Taxonomy" id="1619013"/>
    <lineage>
        <taxon>Bacteria</taxon>
        <taxon>Candidatus Wolfeibacteriota</taxon>
    </lineage>
</organism>
<dbReference type="Gene3D" id="3.30.460.10">
    <property type="entry name" value="Beta Polymerase, domain 2"/>
    <property type="match status" value="1"/>
</dbReference>
<dbReference type="InterPro" id="IPR047967">
    <property type="entry name" value="PolX_PHP"/>
</dbReference>
<dbReference type="Proteomes" id="UP000034665">
    <property type="component" value="Unassembled WGS sequence"/>
</dbReference>
<dbReference type="Gene3D" id="1.10.150.20">
    <property type="entry name" value="5' to 3' exonuclease, C-terminal subdomain"/>
    <property type="match status" value="1"/>
</dbReference>
<dbReference type="CDD" id="cd00141">
    <property type="entry name" value="NT_POLXc"/>
    <property type="match status" value="1"/>
</dbReference>
<dbReference type="AlphaFoldDB" id="A0A0G0RG82"/>
<evidence type="ECO:0000256" key="19">
    <source>
        <dbReference type="ARBA" id="ARBA00044678"/>
    </source>
</evidence>
<evidence type="ECO:0000256" key="4">
    <source>
        <dbReference type="ARBA" id="ARBA00012720"/>
    </source>
</evidence>
<dbReference type="Pfam" id="PF14791">
    <property type="entry name" value="DNA_pol_B_thumb"/>
    <property type="match status" value="1"/>
</dbReference>
<keyword evidence="11" id="KW-0227">DNA damage</keyword>
<comment type="function">
    <text evidence="20">Repair polymerase that plays a key role in base-excision repair. During this process, the damaged base is excised by specific DNA glycosylases, the DNA backbone is nicked at the abasic site by an apurinic/apyrimidic (AP) endonuclease, and POLB removes 5'-deoxyribose-phosphate from the preincised AP site acting as a 5'-deoxyribose-phosphate lyase (5'-dRP lyase); through its DNA polymerase activity, it adds one nucleotide to the 3' end of the arising single-nucleotide gap. Conducts 'gap-filling' DNA synthesis in a stepwise distributive fashion rather than in a processive fashion as for other DNA polymerases. It is also able to cleave sugar-phosphate bonds 3' to an intact AP site, acting as an AP lyase.</text>
</comment>
<dbReference type="SUPFAM" id="SSF47802">
    <property type="entry name" value="DNA polymerase beta, N-terminal domain-like"/>
    <property type="match status" value="1"/>
</dbReference>
<dbReference type="GO" id="GO:0003887">
    <property type="term" value="F:DNA-directed DNA polymerase activity"/>
    <property type="evidence" value="ECO:0007669"/>
    <property type="project" value="UniProtKB-KW"/>
</dbReference>
<evidence type="ECO:0000256" key="15">
    <source>
        <dbReference type="ARBA" id="ARBA00023204"/>
    </source>
</evidence>
<evidence type="ECO:0000313" key="25">
    <source>
        <dbReference type="EMBL" id="KKR12642.1"/>
    </source>
</evidence>
<protein>
    <recommendedName>
        <fullName evidence="5">DNA polymerase beta</fullName>
        <ecNumber evidence="3">2.7.7.7</ecNumber>
        <ecNumber evidence="4">4.2.99.18</ecNumber>
    </recommendedName>
    <alternativeName>
        <fullName evidence="16">5'-deoxyribose-phosphate lyase</fullName>
    </alternativeName>
    <alternativeName>
        <fullName evidence="17">AP lyase</fullName>
    </alternativeName>
</protein>
<proteinExistence type="predicted"/>
<dbReference type="InterPro" id="IPR029398">
    <property type="entry name" value="PolB_thumb"/>
</dbReference>
<reference evidence="25 26" key="1">
    <citation type="journal article" date="2015" name="Nature">
        <title>rRNA introns, odd ribosomes, and small enigmatic genomes across a large radiation of phyla.</title>
        <authorList>
            <person name="Brown C.T."/>
            <person name="Hug L.A."/>
            <person name="Thomas B.C."/>
            <person name="Sharon I."/>
            <person name="Castelle C.J."/>
            <person name="Singh A."/>
            <person name="Wilkins M.J."/>
            <person name="Williams K.H."/>
            <person name="Banfield J.F."/>
        </authorList>
    </citation>
    <scope>NUCLEOTIDE SEQUENCE [LARGE SCALE GENOMIC DNA]</scope>
</reference>
<dbReference type="FunFam" id="3.20.20.140:FF:000047">
    <property type="entry name" value="PHP domain-containing protein"/>
    <property type="match status" value="1"/>
</dbReference>
<dbReference type="InterPro" id="IPR003583">
    <property type="entry name" value="Hlx-hairpin-Hlx_DNA-bd_motif"/>
</dbReference>
<dbReference type="Gene3D" id="3.20.20.140">
    <property type="entry name" value="Metal-dependent hydrolases"/>
    <property type="match status" value="1"/>
</dbReference>
<dbReference type="SUPFAM" id="SSF89550">
    <property type="entry name" value="PHP domain-like"/>
    <property type="match status" value="1"/>
</dbReference>
<dbReference type="PANTHER" id="PTHR36928:SF1">
    <property type="entry name" value="PHOSPHATASE YCDX-RELATED"/>
    <property type="match status" value="1"/>
</dbReference>
<evidence type="ECO:0000256" key="7">
    <source>
        <dbReference type="ARBA" id="ARBA00022634"/>
    </source>
</evidence>
<evidence type="ECO:0000256" key="9">
    <source>
        <dbReference type="ARBA" id="ARBA00022695"/>
    </source>
</evidence>
<gene>
    <name evidence="25" type="ORF">UT41_C0001G0186</name>
</gene>
<dbReference type="NCBIfam" id="NF006375">
    <property type="entry name" value="PRK08609.1"/>
    <property type="match status" value="1"/>
</dbReference>
<dbReference type="EC" id="4.2.99.18" evidence="4"/>
<dbReference type="GO" id="GO:0042578">
    <property type="term" value="F:phosphoric ester hydrolase activity"/>
    <property type="evidence" value="ECO:0007669"/>
    <property type="project" value="TreeGrafter"/>
</dbReference>
<evidence type="ECO:0000259" key="22">
    <source>
        <dbReference type="SMART" id="SM00278"/>
    </source>
</evidence>
<feature type="domain" description="Polymerase/histidinol phosphatase N-terminal" evidence="23">
    <location>
        <begin position="346"/>
        <end position="429"/>
    </location>
</feature>